<proteinExistence type="predicted"/>
<sequence length="95" mass="10292">MTGFITGLAGLAYAYLIWNAIAFLIGVAPFGLQAMDWVALLFAAVLPALVFTAAIVLARRRPLWQFIIALLAGLGLSAVFWLNVLSYMMRSIAMA</sequence>
<keyword evidence="3" id="KW-1185">Reference proteome</keyword>
<evidence type="ECO:0000313" key="2">
    <source>
        <dbReference type="EMBL" id="REJ04881.1"/>
    </source>
</evidence>
<keyword evidence="1" id="KW-1133">Transmembrane helix</keyword>
<keyword evidence="1" id="KW-0472">Membrane</keyword>
<evidence type="ECO:0000313" key="3">
    <source>
        <dbReference type="Proteomes" id="UP000262172"/>
    </source>
</evidence>
<accession>A0A371NRU4</accession>
<dbReference type="Proteomes" id="UP000262172">
    <property type="component" value="Unassembled WGS sequence"/>
</dbReference>
<evidence type="ECO:0000256" key="1">
    <source>
        <dbReference type="SAM" id="Phobius"/>
    </source>
</evidence>
<gene>
    <name evidence="2" type="ORF">DY023_13125</name>
</gene>
<protein>
    <submittedName>
        <fullName evidence="2">Uncharacterized protein</fullName>
    </submittedName>
</protein>
<feature type="transmembrane region" description="Helical" evidence="1">
    <location>
        <begin position="37"/>
        <end position="57"/>
    </location>
</feature>
<comment type="caution">
    <text evidence="2">The sequence shown here is derived from an EMBL/GenBank/DDBJ whole genome shotgun (WGS) entry which is preliminary data.</text>
</comment>
<organism evidence="2 3">
    <name type="scientific">Microbacterium bovistercoris</name>
    <dbReference type="NCBI Taxonomy" id="2293570"/>
    <lineage>
        <taxon>Bacteria</taxon>
        <taxon>Bacillati</taxon>
        <taxon>Actinomycetota</taxon>
        <taxon>Actinomycetes</taxon>
        <taxon>Micrococcales</taxon>
        <taxon>Microbacteriaceae</taxon>
        <taxon>Microbacterium</taxon>
    </lineage>
</organism>
<name>A0A371NRU4_9MICO</name>
<dbReference type="EMBL" id="QUAB01000045">
    <property type="protein sequence ID" value="REJ04881.1"/>
    <property type="molecule type" value="Genomic_DNA"/>
</dbReference>
<feature type="transmembrane region" description="Helical" evidence="1">
    <location>
        <begin position="12"/>
        <end position="30"/>
    </location>
</feature>
<dbReference type="AlphaFoldDB" id="A0A371NRU4"/>
<feature type="transmembrane region" description="Helical" evidence="1">
    <location>
        <begin position="63"/>
        <end position="85"/>
    </location>
</feature>
<keyword evidence="1" id="KW-0812">Transmembrane</keyword>
<reference evidence="2 3" key="1">
    <citation type="submission" date="2018-08" db="EMBL/GenBank/DDBJ databases">
        <title>Isolation, diversity and antifungal activity of Actinobacteria from cow dung.</title>
        <authorList>
            <person name="Ling L."/>
        </authorList>
    </citation>
    <scope>NUCLEOTIDE SEQUENCE [LARGE SCALE GENOMIC DNA]</scope>
    <source>
        <strain evidence="2 3">NEAU-LLE</strain>
    </source>
</reference>
<dbReference type="OrthoDB" id="5116782at2"/>